<dbReference type="GO" id="GO:0019676">
    <property type="term" value="P:ammonia assimilation cycle"/>
    <property type="evidence" value="ECO:0007669"/>
    <property type="project" value="TreeGrafter"/>
</dbReference>
<dbReference type="PANTHER" id="PTHR11938:SF133">
    <property type="entry name" value="GLUTAMATE SYNTHASE (NADH)"/>
    <property type="match status" value="1"/>
</dbReference>
<evidence type="ECO:0000256" key="4">
    <source>
        <dbReference type="ARBA" id="ARBA00022605"/>
    </source>
</evidence>
<evidence type="ECO:0000256" key="6">
    <source>
        <dbReference type="ARBA" id="ARBA00022643"/>
    </source>
</evidence>
<dbReference type="GO" id="GO:0051538">
    <property type="term" value="F:3 iron, 4 sulfur cluster binding"/>
    <property type="evidence" value="ECO:0007669"/>
    <property type="project" value="UniProtKB-KW"/>
</dbReference>
<comment type="similarity">
    <text evidence="3">Belongs to the glutamate synthase family.</text>
</comment>
<evidence type="ECO:0000256" key="9">
    <source>
        <dbReference type="ARBA" id="ARBA00023002"/>
    </source>
</evidence>
<dbReference type="InterPro" id="IPR006982">
    <property type="entry name" value="Glu_synth_centr_N"/>
</dbReference>
<dbReference type="HOGENOM" id="CLU_000422_8_2_7"/>
<sequence length="1522" mass="165046">MRSFGTNIDNGVAMKSHDLDPSGLVPAERDACAIIGYINKGAQPTHGNLQRTIGALVKMGHRAGEIDGEGDGCGVLTDIPRILWQEILSENGLDPALAESPAFAVGHLLIPKDELQIDPALSEKVVRRMEDAGLKVLVERPGVVRSMVLSTSARLGEPFFWQIALLCRETAKVPEILFNLQVALEEEFPVHVASLSTHVAAYKVHGAPELLPRYYPELKRRDFLSSITIGHSRYSTNTLPTVLRAQPFSLLGHNGEINTIARLREEARMLGIVLPAGGSDSQDLNRTLEGLMFRFGLSLFEAMEMVFPPIFSEMERMPAELSSMYSWFRRFLTASAQGPAAIIARHGSQCVFSVDAMGLRPLWFGETEKELFISSELGVVPHEEIMSDPKPLAPGEKVGLEVMPGKGVRVLFHPELRRHIHERFRKRTNLSAHSRSCVRGGALPEPSGAGDKRWSRNPRLVLENLMSALAWKSSDVQNLREMARSGNDPIASLGYDGPLAALSLSRQNLSDYFKEQVAVVTNPAIDRERESEHFSIRVYLGARPRFKGPAQQGIELTVPLLTGGRRSGVAASDAAVARHFGTCTLESLLGVFGGRGNRLLSCVMQQNESIQQALNRLKSEAIAAAGNGTRLLVLDDSAAFGPGRSFLDPYLVVAVLHKALKEETAAGGESLRRGVSLVVRSGALRNLHDLIFALGMGADALCPYLLWEQADAEELGLKNLLSVLGKGLEKVISTMGTHEIGGYGKYFASIGLCHHLAEIFETPNFCGSGHGGLTLVRLEEENRSRTAVARSREKQPVPVQFRLYPRIWKMVGAVAKMDETYADLSRLIRQLEGENPLAIRHLIDFRFQEELSVDPDEVDTTVGCHDLPILFSAMSFGSQGETPFRIYAEAARRLNIVCMNGEGGEIADMLGRYRENRGQQIASGRFGVNMDFLNSADFLEIKVGQGAKPGEGGHLPGFKVTAKIAAARNATPGVSLISPSNNHDIYSIEDLAQIVEELRTANPRARISVKVPAVAGIATIALGIAKAGADIITISGYDGGTGAARRHAIKFVGLPADIGVSEAHRALVEAGMRHKVEIWADGGARTGRDVLKLMLLGANRVGFGTMAMVIIGCTTCRGCHLGTCHVGIASQIETTAEAEAKGLKRFVPRVLENGVIYETTFFRGMAREIRILTAKLGARKTQDLVGRADLLFQERGLENLDLSDLLTPAKLPAATEVEDNVRIIRKPLNYLTSLISNLVHNAFLSGETRVRYDDTDASSSDRAIGTHLAGAMVRDIQQSRLSGQEQALLHFQRDSIPGNGLGAFNIPRLTMRVEGGAQDGVGKSARGGKIVILKGENRNGVRVGGSVGKGLAYGAQGGTFIIQGDADSRACIRLSGADVVLGGRIRTPLDDAAGNSAGRANLKGFAFEYMTAGRVVVLGDPGPWICSGMTGGIVYCHLDPETGMTRDALRRRIAAGAGVEIRDLEEDDIANVEELLLQYHRELIRSQQEVEADWVEGVVASCRSRFVKIIPEKVTVTPRSTE</sequence>
<keyword evidence="5" id="KW-0285">Flavoprotein</keyword>
<dbReference type="eggNOG" id="COG0070">
    <property type="taxonomic scope" value="Bacteria"/>
</dbReference>
<dbReference type="GO" id="GO:0015930">
    <property type="term" value="F:glutamate synthase activity"/>
    <property type="evidence" value="ECO:0007669"/>
    <property type="project" value="InterPro"/>
</dbReference>
<evidence type="ECO:0000256" key="11">
    <source>
        <dbReference type="ARBA" id="ARBA00023014"/>
    </source>
</evidence>
<dbReference type="InterPro" id="IPR013785">
    <property type="entry name" value="Aldolase_TIM"/>
</dbReference>
<gene>
    <name evidence="16" type="primary">gltS</name>
    <name evidence="16" type="ordered locus">Geob_1318</name>
</gene>
<dbReference type="GO" id="GO:0046872">
    <property type="term" value="F:metal ion binding"/>
    <property type="evidence" value="ECO:0007669"/>
    <property type="project" value="UniProtKB-KW"/>
</dbReference>
<evidence type="ECO:0000256" key="2">
    <source>
        <dbReference type="ARBA" id="ARBA00001927"/>
    </source>
</evidence>
<keyword evidence="6" id="KW-0288">FMN</keyword>
<dbReference type="Gene3D" id="3.20.20.70">
    <property type="entry name" value="Aldolase class I"/>
    <property type="match status" value="2"/>
</dbReference>
<dbReference type="SUPFAM" id="SSF69336">
    <property type="entry name" value="Alpha subunit of glutamate synthase, C-terminal domain"/>
    <property type="match status" value="1"/>
</dbReference>
<evidence type="ECO:0000313" key="16">
    <source>
        <dbReference type="EMBL" id="ACM19678.1"/>
    </source>
</evidence>
<dbReference type="PANTHER" id="PTHR11938">
    <property type="entry name" value="FAD NADPH DEHYDROGENASE/OXIDOREDUCTASE"/>
    <property type="match status" value="1"/>
</dbReference>
<dbReference type="MEROPS" id="C44.003"/>
<keyword evidence="4" id="KW-0028">Amino-acid biosynthesis</keyword>
<evidence type="ECO:0000256" key="5">
    <source>
        <dbReference type="ARBA" id="ARBA00022630"/>
    </source>
</evidence>
<dbReference type="Pfam" id="PF00310">
    <property type="entry name" value="GATase_2"/>
    <property type="match status" value="1"/>
</dbReference>
<dbReference type="InterPro" id="IPR002932">
    <property type="entry name" value="Glu_synthdom"/>
</dbReference>
<evidence type="ECO:0000259" key="15">
    <source>
        <dbReference type="PROSITE" id="PS51278"/>
    </source>
</evidence>
<comment type="pathway">
    <text evidence="14">Amino-acid biosynthesis.</text>
</comment>
<organism evidence="16 17">
    <name type="scientific">Geotalea daltonii (strain DSM 22248 / JCM 15807 / FRC-32)</name>
    <name type="common">Geobacter daltonii</name>
    <dbReference type="NCBI Taxonomy" id="316067"/>
    <lineage>
        <taxon>Bacteria</taxon>
        <taxon>Pseudomonadati</taxon>
        <taxon>Thermodesulfobacteriota</taxon>
        <taxon>Desulfuromonadia</taxon>
        <taxon>Geobacterales</taxon>
        <taxon>Geobacteraceae</taxon>
        <taxon>Geotalea</taxon>
    </lineage>
</organism>
<dbReference type="InterPro" id="IPR002489">
    <property type="entry name" value="Glu_synth_asu_C"/>
</dbReference>
<accession>B9M4F2</accession>
<evidence type="ECO:0000256" key="3">
    <source>
        <dbReference type="ARBA" id="ARBA00009716"/>
    </source>
</evidence>
<dbReference type="SUPFAM" id="SSF56235">
    <property type="entry name" value="N-terminal nucleophile aminohydrolases (Ntn hydrolases)"/>
    <property type="match status" value="1"/>
</dbReference>
<dbReference type="GO" id="GO:0006537">
    <property type="term" value="P:glutamate biosynthetic process"/>
    <property type="evidence" value="ECO:0007669"/>
    <property type="project" value="UniProtKB-KW"/>
</dbReference>
<keyword evidence="13" id="KW-0003">3Fe-4S</keyword>
<evidence type="ECO:0000256" key="8">
    <source>
        <dbReference type="ARBA" id="ARBA00022962"/>
    </source>
</evidence>
<feature type="domain" description="Glutamine amidotransferase type-2" evidence="15">
    <location>
        <begin position="32"/>
        <end position="403"/>
    </location>
</feature>
<keyword evidence="12" id="KW-0314">Glutamate biosynthesis</keyword>
<evidence type="ECO:0000256" key="13">
    <source>
        <dbReference type="ARBA" id="ARBA00023291"/>
    </source>
</evidence>
<dbReference type="Gene3D" id="2.160.20.60">
    <property type="entry name" value="Glutamate synthase, alpha subunit, C-terminal domain"/>
    <property type="match status" value="1"/>
</dbReference>
<dbReference type="InterPro" id="IPR036485">
    <property type="entry name" value="Glu_synth_asu_C_sf"/>
</dbReference>
<keyword evidence="9" id="KW-0560">Oxidoreductase</keyword>
<dbReference type="KEGG" id="geo:Geob_1318"/>
<dbReference type="InterPro" id="IPR050711">
    <property type="entry name" value="ET-N_metabolism_enzyme"/>
</dbReference>
<evidence type="ECO:0000256" key="10">
    <source>
        <dbReference type="ARBA" id="ARBA00023004"/>
    </source>
</evidence>
<dbReference type="SUPFAM" id="SSF51395">
    <property type="entry name" value="FMN-linked oxidoreductases"/>
    <property type="match status" value="1"/>
</dbReference>
<evidence type="ECO:0000256" key="12">
    <source>
        <dbReference type="ARBA" id="ARBA00023164"/>
    </source>
</evidence>
<dbReference type="Pfam" id="PF04898">
    <property type="entry name" value="Glu_syn_central"/>
    <property type="match status" value="1"/>
</dbReference>
<keyword evidence="7" id="KW-0479">Metal-binding</keyword>
<dbReference type="STRING" id="316067.Geob_1318"/>
<dbReference type="InterPro" id="IPR029055">
    <property type="entry name" value="Ntn_hydrolases_N"/>
</dbReference>
<name>B9M4F2_GEODF</name>
<comment type="cofactor">
    <cofactor evidence="1">
        <name>FMN</name>
        <dbReference type="ChEBI" id="CHEBI:58210"/>
    </cofactor>
</comment>
<dbReference type="Pfam" id="PF01645">
    <property type="entry name" value="Glu_synthase"/>
    <property type="match status" value="1"/>
</dbReference>
<evidence type="ECO:0000313" key="17">
    <source>
        <dbReference type="Proteomes" id="UP000007721"/>
    </source>
</evidence>
<dbReference type="EMBL" id="CP001390">
    <property type="protein sequence ID" value="ACM19678.1"/>
    <property type="molecule type" value="Genomic_DNA"/>
</dbReference>
<protein>
    <submittedName>
        <fullName evidence="16">Ferredoxin-dependent glutamate synthase</fullName>
    </submittedName>
</protein>
<evidence type="ECO:0000256" key="1">
    <source>
        <dbReference type="ARBA" id="ARBA00001917"/>
    </source>
</evidence>
<dbReference type="CDD" id="cd00504">
    <property type="entry name" value="GXGXG"/>
    <property type="match status" value="1"/>
</dbReference>
<dbReference type="Pfam" id="PF01493">
    <property type="entry name" value="GXGXG"/>
    <property type="match status" value="1"/>
</dbReference>
<dbReference type="eggNOG" id="COG0069">
    <property type="taxonomic scope" value="Bacteria"/>
</dbReference>
<keyword evidence="11" id="KW-0411">Iron-sulfur</keyword>
<evidence type="ECO:0000256" key="14">
    <source>
        <dbReference type="ARBA" id="ARBA00029440"/>
    </source>
</evidence>
<keyword evidence="10" id="KW-0408">Iron</keyword>
<evidence type="ECO:0000256" key="7">
    <source>
        <dbReference type="ARBA" id="ARBA00022723"/>
    </source>
</evidence>
<comment type="cofactor">
    <cofactor evidence="2">
        <name>[3Fe-4S] cluster</name>
        <dbReference type="ChEBI" id="CHEBI:21137"/>
    </cofactor>
</comment>
<dbReference type="eggNOG" id="COG0067">
    <property type="taxonomic scope" value="Bacteria"/>
</dbReference>
<dbReference type="PROSITE" id="PS51278">
    <property type="entry name" value="GATASE_TYPE_2"/>
    <property type="match status" value="1"/>
</dbReference>
<keyword evidence="17" id="KW-1185">Reference proteome</keyword>
<keyword evidence="8" id="KW-0315">Glutamine amidotransferase</keyword>
<dbReference type="CDD" id="cd02808">
    <property type="entry name" value="GltS_FMN"/>
    <property type="match status" value="1"/>
</dbReference>
<reference evidence="16 17" key="1">
    <citation type="submission" date="2009-01" db="EMBL/GenBank/DDBJ databases">
        <title>Complete sequence of Geobacter sp. FRC-32.</title>
        <authorList>
            <consortium name="US DOE Joint Genome Institute"/>
            <person name="Lucas S."/>
            <person name="Copeland A."/>
            <person name="Lapidus A."/>
            <person name="Glavina del Rio T."/>
            <person name="Dalin E."/>
            <person name="Tice H."/>
            <person name="Bruce D."/>
            <person name="Goodwin L."/>
            <person name="Pitluck S."/>
            <person name="Saunders E."/>
            <person name="Brettin T."/>
            <person name="Detter J.C."/>
            <person name="Han C."/>
            <person name="Larimer F."/>
            <person name="Land M."/>
            <person name="Hauser L."/>
            <person name="Kyrpides N."/>
            <person name="Ovchinnikova G."/>
            <person name="Kostka J."/>
            <person name="Richardson P."/>
        </authorList>
    </citation>
    <scope>NUCLEOTIDE SEQUENCE [LARGE SCALE GENOMIC DNA]</scope>
    <source>
        <strain evidence="17">DSM 22248 / JCM 15807 / FRC-32</strain>
    </source>
</reference>
<dbReference type="InterPro" id="IPR017932">
    <property type="entry name" value="GATase_2_dom"/>
</dbReference>
<dbReference type="Gene3D" id="3.60.20.10">
    <property type="entry name" value="Glutamine Phosphoribosylpyrophosphate, subunit 1, domain 1"/>
    <property type="match status" value="1"/>
</dbReference>
<proteinExistence type="inferred from homology"/>
<dbReference type="Proteomes" id="UP000007721">
    <property type="component" value="Chromosome"/>
</dbReference>